<evidence type="ECO:0000313" key="2">
    <source>
        <dbReference type="Proteomes" id="UP000553766"/>
    </source>
</evidence>
<dbReference type="Proteomes" id="UP000553766">
    <property type="component" value="Unassembled WGS sequence"/>
</dbReference>
<comment type="caution">
    <text evidence="1">The sequence shown here is derived from an EMBL/GenBank/DDBJ whole genome shotgun (WGS) entry which is preliminary data.</text>
</comment>
<dbReference type="Pfam" id="PF05954">
    <property type="entry name" value="Phage_GPD"/>
    <property type="match status" value="1"/>
</dbReference>
<evidence type="ECO:0008006" key="3">
    <source>
        <dbReference type="Google" id="ProtNLM"/>
    </source>
</evidence>
<dbReference type="AlphaFoldDB" id="A0A840WNT9"/>
<name>A0A840WNT9_9RHOB</name>
<gene>
    <name evidence="1" type="ORF">FHS89_001773</name>
</gene>
<reference evidence="1 2" key="1">
    <citation type="submission" date="2020-08" db="EMBL/GenBank/DDBJ databases">
        <title>Genomic Encyclopedia of Type Strains, Phase IV (KMG-IV): sequencing the most valuable type-strain genomes for metagenomic binning, comparative biology and taxonomic classification.</title>
        <authorList>
            <person name="Goeker M."/>
        </authorList>
    </citation>
    <scope>NUCLEOTIDE SEQUENCE [LARGE SCALE GENOMIC DNA]</scope>
    <source>
        <strain evidence="1 2">DSM 103377</strain>
    </source>
</reference>
<organism evidence="1 2">
    <name type="scientific">Rubricella aquisinus</name>
    <dbReference type="NCBI Taxonomy" id="2028108"/>
    <lineage>
        <taxon>Bacteria</taxon>
        <taxon>Pseudomonadati</taxon>
        <taxon>Pseudomonadota</taxon>
        <taxon>Alphaproteobacteria</taxon>
        <taxon>Rhodobacterales</taxon>
        <taxon>Paracoccaceae</taxon>
        <taxon>Rubricella</taxon>
    </lineage>
</organism>
<dbReference type="EMBL" id="JACIJS010000005">
    <property type="protein sequence ID" value="MBB5515753.1"/>
    <property type="molecule type" value="Genomic_DNA"/>
</dbReference>
<protein>
    <recommendedName>
        <fullName evidence="3">Late control protein D</fullName>
    </recommendedName>
</protein>
<dbReference type="RefSeq" id="WP_184010759.1">
    <property type="nucleotide sequence ID" value="NZ_JACIJS010000005.1"/>
</dbReference>
<dbReference type="Gene3D" id="3.55.50.10">
    <property type="entry name" value="Baseplate protein-like domains"/>
    <property type="match status" value="1"/>
</dbReference>
<accession>A0A840WNT9</accession>
<evidence type="ECO:0000313" key="1">
    <source>
        <dbReference type="EMBL" id="MBB5515753.1"/>
    </source>
</evidence>
<dbReference type="SUPFAM" id="SSF69279">
    <property type="entry name" value="Phage tail proteins"/>
    <property type="match status" value="1"/>
</dbReference>
<proteinExistence type="predicted"/>
<sequence length="332" mass="35875">MAHPSVTVTVDGTPITGPILSRLVSLTITDREGIQSDTVEMTFADGPPFVAAPRRGAVMSVSFSLDGLGVFVGAYVIDRVEFACMPYTITVKGHSADLRSAMKTSRSRHWDGASVRSVVEEIARQHDLAARISDAAARHVYDWLGQQDEADLAFLDRLARRHGALFTIKNQTLLWLERGAGRGVDADLPIVTIPASVIIEGSCRLSETDVDRFGTVKAFWQNTAAAEREAVVVPADPSATGEHVLREPFSSRAEAERAAQAAAREMQRGLIETSCAIVGRPSLMAGQPITYSGVRPMVDGRVFILEMVRHTFTKSSGLRTAFTGKLQAPTLG</sequence>
<keyword evidence="2" id="KW-1185">Reference proteome</keyword>